<feature type="region of interest" description="Disordered" evidence="1">
    <location>
        <begin position="1"/>
        <end position="104"/>
    </location>
</feature>
<dbReference type="Proteomes" id="UP000765509">
    <property type="component" value="Unassembled WGS sequence"/>
</dbReference>
<protein>
    <submittedName>
        <fullName evidence="2">Uncharacterized protein</fullName>
    </submittedName>
</protein>
<reference evidence="2" key="1">
    <citation type="submission" date="2021-03" db="EMBL/GenBank/DDBJ databases">
        <title>Draft genome sequence of rust myrtle Austropuccinia psidii MF-1, a brazilian biotype.</title>
        <authorList>
            <person name="Quecine M.C."/>
            <person name="Pachon D.M.R."/>
            <person name="Bonatelli M.L."/>
            <person name="Correr F.H."/>
            <person name="Franceschini L.M."/>
            <person name="Leite T.F."/>
            <person name="Margarido G.R.A."/>
            <person name="Almeida C.A."/>
            <person name="Ferrarezi J.A."/>
            <person name="Labate C.A."/>
        </authorList>
    </citation>
    <scope>NUCLEOTIDE SEQUENCE</scope>
    <source>
        <strain evidence="2">MF-1</strain>
    </source>
</reference>
<sequence length="104" mass="11531">MEHEQQEVQLSFTMGRTWRRLPGDIPQIDTLQGPDGNNQTFESQKAVQAPGGVSQTDSPVSSNHPGTSRSVAKSHHSSQSQVVSRRREGSKGENKTSFNQRKKE</sequence>
<evidence type="ECO:0000313" key="3">
    <source>
        <dbReference type="Proteomes" id="UP000765509"/>
    </source>
</evidence>
<feature type="compositionally biased region" description="Basic and acidic residues" evidence="1">
    <location>
        <begin position="85"/>
        <end position="94"/>
    </location>
</feature>
<gene>
    <name evidence="2" type="ORF">O181_023100</name>
</gene>
<feature type="compositionally biased region" description="Polar residues" evidence="1">
    <location>
        <begin position="53"/>
        <end position="67"/>
    </location>
</feature>
<keyword evidence="3" id="KW-1185">Reference proteome</keyword>
<accession>A0A9Q3GYR6</accession>
<feature type="compositionally biased region" description="Polar residues" evidence="1">
    <location>
        <begin position="35"/>
        <end position="46"/>
    </location>
</feature>
<dbReference type="EMBL" id="AVOT02007210">
    <property type="protein sequence ID" value="MBW0483385.1"/>
    <property type="molecule type" value="Genomic_DNA"/>
</dbReference>
<feature type="compositionally biased region" description="Polar residues" evidence="1">
    <location>
        <begin position="95"/>
        <end position="104"/>
    </location>
</feature>
<proteinExistence type="predicted"/>
<evidence type="ECO:0000313" key="2">
    <source>
        <dbReference type="EMBL" id="MBW0483385.1"/>
    </source>
</evidence>
<evidence type="ECO:0000256" key="1">
    <source>
        <dbReference type="SAM" id="MobiDB-lite"/>
    </source>
</evidence>
<dbReference type="AlphaFoldDB" id="A0A9Q3GYR6"/>
<name>A0A9Q3GYR6_9BASI</name>
<organism evidence="2 3">
    <name type="scientific">Austropuccinia psidii MF-1</name>
    <dbReference type="NCBI Taxonomy" id="1389203"/>
    <lineage>
        <taxon>Eukaryota</taxon>
        <taxon>Fungi</taxon>
        <taxon>Dikarya</taxon>
        <taxon>Basidiomycota</taxon>
        <taxon>Pucciniomycotina</taxon>
        <taxon>Pucciniomycetes</taxon>
        <taxon>Pucciniales</taxon>
        <taxon>Sphaerophragmiaceae</taxon>
        <taxon>Austropuccinia</taxon>
    </lineage>
</organism>
<comment type="caution">
    <text evidence="2">The sequence shown here is derived from an EMBL/GenBank/DDBJ whole genome shotgun (WGS) entry which is preliminary data.</text>
</comment>